<accession>A0A934IFJ9</accession>
<feature type="domain" description="ATP-grasp" evidence="8">
    <location>
        <begin position="120"/>
        <end position="322"/>
    </location>
</feature>
<dbReference type="PROSITE" id="PS00867">
    <property type="entry name" value="CPSASE_2"/>
    <property type="match status" value="1"/>
</dbReference>
<keyword evidence="11" id="KW-1185">Reference proteome</keyword>
<gene>
    <name evidence="10" type="ORF">JCR33_08540</name>
</gene>
<evidence type="ECO:0000256" key="7">
    <source>
        <dbReference type="SAM" id="MobiDB-lite"/>
    </source>
</evidence>
<dbReference type="InterPro" id="IPR005479">
    <property type="entry name" value="CPAse_ATP-bd"/>
</dbReference>
<dbReference type="InterPro" id="IPR016185">
    <property type="entry name" value="PreATP-grasp_dom_sf"/>
</dbReference>
<evidence type="ECO:0000259" key="8">
    <source>
        <dbReference type="PROSITE" id="PS50975"/>
    </source>
</evidence>
<keyword evidence="3 6" id="KW-0547">Nucleotide-binding</keyword>
<organism evidence="10 11">
    <name type="scientific">Acuticoccus mangrovi</name>
    <dbReference type="NCBI Taxonomy" id="2796142"/>
    <lineage>
        <taxon>Bacteria</taxon>
        <taxon>Pseudomonadati</taxon>
        <taxon>Pseudomonadota</taxon>
        <taxon>Alphaproteobacteria</taxon>
        <taxon>Hyphomicrobiales</taxon>
        <taxon>Amorphaceae</taxon>
        <taxon>Acuticoccus</taxon>
    </lineage>
</organism>
<dbReference type="InterPro" id="IPR005482">
    <property type="entry name" value="Biotin_COase_C"/>
</dbReference>
<dbReference type="CDD" id="cd06850">
    <property type="entry name" value="biotinyl_domain"/>
    <property type="match status" value="1"/>
</dbReference>
<dbReference type="SUPFAM" id="SSF56059">
    <property type="entry name" value="Glutathione synthetase ATP-binding domain-like"/>
    <property type="match status" value="1"/>
</dbReference>
<dbReference type="InterPro" id="IPR000089">
    <property type="entry name" value="Biotin_lipoyl"/>
</dbReference>
<reference evidence="10" key="1">
    <citation type="submission" date="2020-12" db="EMBL/GenBank/DDBJ databases">
        <title>Bacterial taxonomy.</title>
        <authorList>
            <person name="Pan X."/>
        </authorList>
    </citation>
    <scope>NUCLEOTIDE SEQUENCE</scope>
    <source>
        <strain evidence="10">B2012</strain>
    </source>
</reference>
<dbReference type="RefSeq" id="WP_198881631.1">
    <property type="nucleotide sequence ID" value="NZ_JAEKJA010000006.1"/>
</dbReference>
<dbReference type="InterPro" id="IPR050856">
    <property type="entry name" value="Biotin_carboxylase_complex"/>
</dbReference>
<dbReference type="Gene3D" id="3.30.470.20">
    <property type="entry name" value="ATP-grasp fold, B domain"/>
    <property type="match status" value="1"/>
</dbReference>
<dbReference type="InterPro" id="IPR005481">
    <property type="entry name" value="BC-like_N"/>
</dbReference>
<feature type="compositionally biased region" description="Acidic residues" evidence="7">
    <location>
        <begin position="749"/>
        <end position="773"/>
    </location>
</feature>
<dbReference type="FunFam" id="3.40.50.20:FF:000010">
    <property type="entry name" value="Propionyl-CoA carboxylase subunit alpha"/>
    <property type="match status" value="1"/>
</dbReference>
<dbReference type="SMART" id="SM00878">
    <property type="entry name" value="Biotin_carb_C"/>
    <property type="match status" value="1"/>
</dbReference>
<protein>
    <submittedName>
        <fullName evidence="10">ATP-grasp domain-containing protein</fullName>
    </submittedName>
</protein>
<dbReference type="Pfam" id="PF02785">
    <property type="entry name" value="Biotin_carb_C"/>
    <property type="match status" value="1"/>
</dbReference>
<dbReference type="InterPro" id="IPR011054">
    <property type="entry name" value="Rudment_hybrid_motif"/>
</dbReference>
<dbReference type="InterPro" id="IPR011761">
    <property type="entry name" value="ATP-grasp"/>
</dbReference>
<dbReference type="GO" id="GO:0016874">
    <property type="term" value="F:ligase activity"/>
    <property type="evidence" value="ECO:0007669"/>
    <property type="project" value="UniProtKB-KW"/>
</dbReference>
<proteinExistence type="predicted"/>
<evidence type="ECO:0000256" key="2">
    <source>
        <dbReference type="ARBA" id="ARBA00022598"/>
    </source>
</evidence>
<dbReference type="Pfam" id="PF02786">
    <property type="entry name" value="CPSase_L_D2"/>
    <property type="match status" value="1"/>
</dbReference>
<dbReference type="GO" id="GO:0005524">
    <property type="term" value="F:ATP binding"/>
    <property type="evidence" value="ECO:0007669"/>
    <property type="project" value="UniProtKB-UniRule"/>
</dbReference>
<evidence type="ECO:0000256" key="3">
    <source>
        <dbReference type="ARBA" id="ARBA00022741"/>
    </source>
</evidence>
<dbReference type="SUPFAM" id="SSF51230">
    <property type="entry name" value="Single hybrid motif"/>
    <property type="match status" value="1"/>
</dbReference>
<dbReference type="InterPro" id="IPR011764">
    <property type="entry name" value="Biotin_carboxylation_dom"/>
</dbReference>
<dbReference type="PROSITE" id="PS50979">
    <property type="entry name" value="BC"/>
    <property type="match status" value="1"/>
</dbReference>
<dbReference type="FunFam" id="3.30.470.20:FF:000028">
    <property type="entry name" value="Methylcrotonoyl-CoA carboxylase subunit alpha, mitochondrial"/>
    <property type="match status" value="1"/>
</dbReference>
<dbReference type="PANTHER" id="PTHR18866:SF33">
    <property type="entry name" value="METHYLCROTONOYL-COA CARBOXYLASE SUBUNIT ALPHA, MITOCHONDRIAL-RELATED"/>
    <property type="match status" value="1"/>
</dbReference>
<evidence type="ECO:0000313" key="10">
    <source>
        <dbReference type="EMBL" id="MBJ3775729.1"/>
    </source>
</evidence>
<sequence length="773" mass="81294">MFDKLLVANRGEIAVRIMKTARRLGIRTVAVYSEADRDAMHVRTADEAILIGPADARRSYLDKDRIIAAAQEAGAAAIHPGYGFLSENAAFAEACAASGIVFVGPPAAAIRAMGSKSEAKALMERAGVPVVPGYHGDLQDPSFLKRKAYEVGYPVLIKAISGGGGKGMRRVDKAILFEEGLEAAKREAESAFGDSRVLVERFIDNPRHIEVQVFADAHGRTVSLHERDCSVQRRHQKVIEEAPAPGMTPELRAAMGAAAVRAAEAVGYVGAGTVEFIVEGGESLSADRFFFMEMNTRLQVEHPVTEMVTGLDLVEWQLRVAAGEPLPLDGDPPGPDGHAVEARLYAEDPDNGFMPSAGRLVALRVPEDVRLDSGVEVGDAVSPFYDPMIAKIIVHGRDRADALARMADALDRAVAIGPKTNLAFLRAVVTHEEVLDARHDTGFVDRELEGLTGGSVSPQAIADAATSLIAAPPPPVAGANGWVDPFAENDAFRITGDAVSEVALKVDGADRLARLRASPDGLVLTVDGLTGRADSDRVIEADGDAFAVEAGRAVRISVVDQLSRVLEAEETANSAAAPMHGRIVAIFVRPGEVVGRDAKLFAIEAMKMEHTVKAAAEARIMAVHFAAGDQVGEGAEVITLGAPDAEMPDTGTGHAEPFATATPAMADDAPVTAADNDLAAPETDDATPLDEADLGAGEPEIGDDDDALDFGPEESADTEDGSYAAEPTGEGDGNPFRGDALLYDAEPRGDDDDAGEADGDEAEEPDGGDDPHR</sequence>
<feature type="domain" description="Biotin carboxylation" evidence="9">
    <location>
        <begin position="1"/>
        <end position="449"/>
    </location>
</feature>
<dbReference type="Pfam" id="PF00364">
    <property type="entry name" value="Biotin_lipoyl"/>
    <property type="match status" value="1"/>
</dbReference>
<dbReference type="PANTHER" id="PTHR18866">
    <property type="entry name" value="CARBOXYLASE:PYRUVATE/ACETYL-COA/PROPIONYL-COA CARBOXYLASE"/>
    <property type="match status" value="1"/>
</dbReference>
<feature type="region of interest" description="Disordered" evidence="7">
    <location>
        <begin position="679"/>
        <end position="773"/>
    </location>
</feature>
<dbReference type="FunFam" id="3.30.1490.20:FF:000003">
    <property type="entry name" value="acetyl-CoA carboxylase isoform X1"/>
    <property type="match status" value="1"/>
</dbReference>
<dbReference type="Proteomes" id="UP000609531">
    <property type="component" value="Unassembled WGS sequence"/>
</dbReference>
<feature type="compositionally biased region" description="Acidic residues" evidence="7">
    <location>
        <begin position="700"/>
        <end position="720"/>
    </location>
</feature>
<keyword evidence="2" id="KW-0436">Ligase</keyword>
<name>A0A934IFJ9_9HYPH</name>
<keyword evidence="5" id="KW-0092">Biotin</keyword>
<dbReference type="SUPFAM" id="SSF52440">
    <property type="entry name" value="PreATP-grasp domain"/>
    <property type="match status" value="1"/>
</dbReference>
<evidence type="ECO:0000256" key="5">
    <source>
        <dbReference type="ARBA" id="ARBA00023267"/>
    </source>
</evidence>
<evidence type="ECO:0000256" key="4">
    <source>
        <dbReference type="ARBA" id="ARBA00022840"/>
    </source>
</evidence>
<dbReference type="GO" id="GO:0046872">
    <property type="term" value="F:metal ion binding"/>
    <property type="evidence" value="ECO:0007669"/>
    <property type="project" value="InterPro"/>
</dbReference>
<dbReference type="AlphaFoldDB" id="A0A934IFJ9"/>
<evidence type="ECO:0000256" key="6">
    <source>
        <dbReference type="PROSITE-ProRule" id="PRU00409"/>
    </source>
</evidence>
<dbReference type="SUPFAM" id="SSF51246">
    <property type="entry name" value="Rudiment single hybrid motif"/>
    <property type="match status" value="1"/>
</dbReference>
<dbReference type="Pfam" id="PF00289">
    <property type="entry name" value="Biotin_carb_N"/>
    <property type="match status" value="1"/>
</dbReference>
<dbReference type="InterPro" id="IPR011053">
    <property type="entry name" value="Single_hybrid_motif"/>
</dbReference>
<dbReference type="PROSITE" id="PS50975">
    <property type="entry name" value="ATP_GRASP"/>
    <property type="match status" value="1"/>
</dbReference>
<evidence type="ECO:0000256" key="1">
    <source>
        <dbReference type="ARBA" id="ARBA00001953"/>
    </source>
</evidence>
<feature type="compositionally biased region" description="Acidic residues" evidence="7">
    <location>
        <begin position="682"/>
        <end position="693"/>
    </location>
</feature>
<comment type="caution">
    <text evidence="10">The sequence shown here is derived from an EMBL/GenBank/DDBJ whole genome shotgun (WGS) entry which is preliminary data.</text>
</comment>
<dbReference type="Gene3D" id="2.40.50.100">
    <property type="match status" value="1"/>
</dbReference>
<comment type="cofactor">
    <cofactor evidence="1">
        <name>biotin</name>
        <dbReference type="ChEBI" id="CHEBI:57586"/>
    </cofactor>
</comment>
<keyword evidence="4 6" id="KW-0067">ATP-binding</keyword>
<evidence type="ECO:0000313" key="11">
    <source>
        <dbReference type="Proteomes" id="UP000609531"/>
    </source>
</evidence>
<dbReference type="EMBL" id="JAEKJA010000006">
    <property type="protein sequence ID" value="MBJ3775729.1"/>
    <property type="molecule type" value="Genomic_DNA"/>
</dbReference>
<evidence type="ECO:0000259" key="9">
    <source>
        <dbReference type="PROSITE" id="PS50979"/>
    </source>
</evidence>